<dbReference type="SUPFAM" id="SSF53613">
    <property type="entry name" value="Ribokinase-like"/>
    <property type="match status" value="1"/>
</dbReference>
<dbReference type="InterPro" id="IPR029056">
    <property type="entry name" value="Ribokinase-like"/>
</dbReference>
<evidence type="ECO:0000313" key="8">
    <source>
        <dbReference type="Proteomes" id="UP000619479"/>
    </source>
</evidence>
<dbReference type="InterPro" id="IPR002139">
    <property type="entry name" value="Ribo/fructo_kinase"/>
</dbReference>
<evidence type="ECO:0000313" key="7">
    <source>
        <dbReference type="EMBL" id="GID67690.1"/>
    </source>
</evidence>
<gene>
    <name evidence="7" type="ORF">Acy02nite_55710</name>
</gene>
<dbReference type="InterPro" id="IPR050306">
    <property type="entry name" value="PfkB_Carbo_kinase"/>
</dbReference>
<dbReference type="Proteomes" id="UP000619479">
    <property type="component" value="Unassembled WGS sequence"/>
</dbReference>
<evidence type="ECO:0000256" key="4">
    <source>
        <dbReference type="ARBA" id="ARBA00022777"/>
    </source>
</evidence>
<evidence type="ECO:0000256" key="2">
    <source>
        <dbReference type="ARBA" id="ARBA00022679"/>
    </source>
</evidence>
<evidence type="ECO:0000259" key="6">
    <source>
        <dbReference type="Pfam" id="PF00294"/>
    </source>
</evidence>
<dbReference type="GO" id="GO:0005524">
    <property type="term" value="F:ATP binding"/>
    <property type="evidence" value="ECO:0007669"/>
    <property type="project" value="UniProtKB-KW"/>
</dbReference>
<protein>
    <submittedName>
        <fullName evidence="7">Fructokinase</fullName>
    </submittedName>
</protein>
<organism evidence="7 8">
    <name type="scientific">Actinoplanes cyaneus</name>
    <dbReference type="NCBI Taxonomy" id="52696"/>
    <lineage>
        <taxon>Bacteria</taxon>
        <taxon>Bacillati</taxon>
        <taxon>Actinomycetota</taxon>
        <taxon>Actinomycetes</taxon>
        <taxon>Micromonosporales</taxon>
        <taxon>Micromonosporaceae</taxon>
        <taxon>Actinoplanes</taxon>
    </lineage>
</organism>
<sequence>MSSPGRYAAVLGEALVDLLDTTVGGERVYRPAIGGGPLNVAVGVTRLGGAAQFVGTLSEDVWGDRIEAFLTGAGVGIDGVRKVGAPSSLAITTHAGAEPEFRFYGTPPSYALLRPVDLDLPLLRGAAVLYTGSISLLSEPFLDAARQAWALPGPLRVFDPNVRPALVPDREAAAALRDLVEQFAATADLVKLSEADARLLYEGATVREAADRLREAGAAVVVVTRGPQGAWVATASGTVAVPAPAVTAVDATGAGDSVMAALVSRLLTDGPATDLAGWENDVTFALAVAGLVCERPGGAAAMPTLDEVAARWTTASSLLH</sequence>
<reference evidence="7" key="1">
    <citation type="submission" date="2021-01" db="EMBL/GenBank/DDBJ databases">
        <title>Whole genome shotgun sequence of Actinoplanes cyaneus NBRC 14990.</title>
        <authorList>
            <person name="Komaki H."/>
            <person name="Tamura T."/>
        </authorList>
    </citation>
    <scope>NUCLEOTIDE SEQUENCE</scope>
    <source>
        <strain evidence="7">NBRC 14990</strain>
    </source>
</reference>
<comment type="caution">
    <text evidence="7">The sequence shown here is derived from an EMBL/GenBank/DDBJ whole genome shotgun (WGS) entry which is preliminary data.</text>
</comment>
<dbReference type="AlphaFoldDB" id="A0A919ITD8"/>
<name>A0A919ITD8_9ACTN</name>
<evidence type="ECO:0000256" key="3">
    <source>
        <dbReference type="ARBA" id="ARBA00022741"/>
    </source>
</evidence>
<dbReference type="EMBL" id="BOMH01000041">
    <property type="protein sequence ID" value="GID67690.1"/>
    <property type="molecule type" value="Genomic_DNA"/>
</dbReference>
<dbReference type="InterPro" id="IPR011611">
    <property type="entry name" value="PfkB_dom"/>
</dbReference>
<evidence type="ECO:0000256" key="5">
    <source>
        <dbReference type="ARBA" id="ARBA00022840"/>
    </source>
</evidence>
<dbReference type="RefSeq" id="WP_203745698.1">
    <property type="nucleotide sequence ID" value="NZ_BAAAUC010000045.1"/>
</dbReference>
<comment type="similarity">
    <text evidence="1">Belongs to the carbohydrate kinase PfkB family.</text>
</comment>
<dbReference type="PANTHER" id="PTHR43085">
    <property type="entry name" value="HEXOKINASE FAMILY MEMBER"/>
    <property type="match status" value="1"/>
</dbReference>
<keyword evidence="2" id="KW-0808">Transferase</keyword>
<feature type="domain" description="Carbohydrate kinase PfkB" evidence="6">
    <location>
        <begin position="8"/>
        <end position="304"/>
    </location>
</feature>
<keyword evidence="8" id="KW-1185">Reference proteome</keyword>
<dbReference type="GO" id="GO:0016301">
    <property type="term" value="F:kinase activity"/>
    <property type="evidence" value="ECO:0007669"/>
    <property type="project" value="UniProtKB-KW"/>
</dbReference>
<accession>A0A919ITD8</accession>
<keyword evidence="5" id="KW-0067">ATP-binding</keyword>
<dbReference type="CDD" id="cd01167">
    <property type="entry name" value="bac_FRK"/>
    <property type="match status" value="1"/>
</dbReference>
<keyword evidence="3" id="KW-0547">Nucleotide-binding</keyword>
<evidence type="ECO:0000256" key="1">
    <source>
        <dbReference type="ARBA" id="ARBA00010688"/>
    </source>
</evidence>
<dbReference type="Gene3D" id="3.40.1190.20">
    <property type="match status" value="1"/>
</dbReference>
<proteinExistence type="inferred from homology"/>
<dbReference type="PANTHER" id="PTHR43085:SF1">
    <property type="entry name" value="PSEUDOURIDINE KINASE-RELATED"/>
    <property type="match status" value="1"/>
</dbReference>
<keyword evidence="4" id="KW-0418">Kinase</keyword>
<dbReference type="Pfam" id="PF00294">
    <property type="entry name" value="PfkB"/>
    <property type="match status" value="1"/>
</dbReference>
<dbReference type="PRINTS" id="PR00990">
    <property type="entry name" value="RIBOKINASE"/>
</dbReference>